<proteinExistence type="predicted"/>
<protein>
    <submittedName>
        <fullName evidence="1">Uncharacterized protein</fullName>
    </submittedName>
</protein>
<dbReference type="KEGG" id="lfv:LF543_02500"/>
<gene>
    <name evidence="1" type="ORF">LF543_02500</name>
</gene>
<reference evidence="1 2" key="1">
    <citation type="submission" date="2019-10" db="EMBL/GenBank/DDBJ databases">
        <title>Genome sequencing of Lactobacillus fructivorans.</title>
        <authorList>
            <person name="Kim K."/>
        </authorList>
    </citation>
    <scope>NUCLEOTIDE SEQUENCE [LARGE SCALE GENOMIC DNA]</scope>
    <source>
        <strain evidence="1 2">LF543</strain>
    </source>
</reference>
<organism evidence="1 2">
    <name type="scientific">Fructilactobacillus fructivorans</name>
    <dbReference type="NCBI Taxonomy" id="1614"/>
    <lineage>
        <taxon>Bacteria</taxon>
        <taxon>Bacillati</taxon>
        <taxon>Bacillota</taxon>
        <taxon>Bacilli</taxon>
        <taxon>Lactobacillales</taxon>
        <taxon>Lactobacillaceae</taxon>
        <taxon>Fructilactobacillus</taxon>
    </lineage>
</organism>
<evidence type="ECO:0000313" key="1">
    <source>
        <dbReference type="EMBL" id="QFX92491.1"/>
    </source>
</evidence>
<dbReference type="EMBL" id="CP045562">
    <property type="protein sequence ID" value="QFX92491.1"/>
    <property type="molecule type" value="Genomic_DNA"/>
</dbReference>
<name>A0AAE6TW21_9LACO</name>
<sequence length="68" mass="7984">MNKENFFVGTGNYKDLRDTKGERKMGFKFVLNNGDELTQLIKRAQQQSAELDYTLKCIKEFTPRFDSE</sequence>
<evidence type="ECO:0000313" key="2">
    <source>
        <dbReference type="Proteomes" id="UP000327194"/>
    </source>
</evidence>
<dbReference type="Proteomes" id="UP000327194">
    <property type="component" value="Chromosome"/>
</dbReference>
<accession>A0AAE6TW21</accession>
<dbReference type="AlphaFoldDB" id="A0AAE6TW21"/>
<dbReference type="RefSeq" id="WP_010021680.1">
    <property type="nucleotide sequence ID" value="NZ_AZDS01000001.1"/>
</dbReference>